<feature type="signal peptide" evidence="7">
    <location>
        <begin position="1"/>
        <end position="22"/>
    </location>
</feature>
<keyword evidence="3" id="KW-0479">Metal-binding</keyword>
<evidence type="ECO:0000256" key="7">
    <source>
        <dbReference type="SAM" id="SignalP"/>
    </source>
</evidence>
<dbReference type="EMBL" id="BAAADD010000001">
    <property type="protein sequence ID" value="GAA0557286.1"/>
    <property type="molecule type" value="Genomic_DNA"/>
</dbReference>
<comment type="caution">
    <text evidence="9">The sequence shown here is derived from an EMBL/GenBank/DDBJ whole genome shotgun (WGS) entry which is preliminary data.</text>
</comment>
<dbReference type="SUPFAM" id="SSF52025">
    <property type="entry name" value="PA domain"/>
    <property type="match status" value="1"/>
</dbReference>
<dbReference type="CDD" id="cd05660">
    <property type="entry name" value="M28_like_PA"/>
    <property type="match status" value="1"/>
</dbReference>
<dbReference type="Gene3D" id="3.40.630.10">
    <property type="entry name" value="Zn peptidases"/>
    <property type="match status" value="1"/>
</dbReference>
<dbReference type="PANTHER" id="PTHR12147">
    <property type="entry name" value="METALLOPEPTIDASE M28 FAMILY MEMBER"/>
    <property type="match status" value="1"/>
</dbReference>
<keyword evidence="1" id="KW-0031">Aminopeptidase</keyword>
<keyword evidence="10" id="KW-1185">Reference proteome</keyword>
<name>A0ABN1E1J8_9PROT</name>
<evidence type="ECO:0000256" key="1">
    <source>
        <dbReference type="ARBA" id="ARBA00022438"/>
    </source>
</evidence>
<evidence type="ECO:0000256" key="5">
    <source>
        <dbReference type="ARBA" id="ARBA00022801"/>
    </source>
</evidence>
<dbReference type="Pfam" id="PF04389">
    <property type="entry name" value="Peptidase_M28"/>
    <property type="match status" value="1"/>
</dbReference>
<dbReference type="Gene3D" id="3.50.30.30">
    <property type="match status" value="1"/>
</dbReference>
<accession>A0ABN1E1J8</accession>
<keyword evidence="4 7" id="KW-0732">Signal</keyword>
<gene>
    <name evidence="9" type="ORF">GCM10008942_02190</name>
</gene>
<evidence type="ECO:0000313" key="9">
    <source>
        <dbReference type="EMBL" id="GAA0557286.1"/>
    </source>
</evidence>
<dbReference type="InterPro" id="IPR007484">
    <property type="entry name" value="Peptidase_M28"/>
</dbReference>
<dbReference type="RefSeq" id="WP_166930588.1">
    <property type="nucleotide sequence ID" value="NZ_BAAADD010000001.1"/>
</dbReference>
<feature type="domain" description="Peptidase M28" evidence="8">
    <location>
        <begin position="307"/>
        <end position="516"/>
    </location>
</feature>
<keyword evidence="2" id="KW-0645">Protease</keyword>
<sequence>MPLLRSASAACAALLLIGAAPARYPVHPVTSPDIKAADIAARDKAIADDAFEGRGPGTVNGEASAQWIADELKRIGVKPGNHGSYFQNVAAAVIALDGPKSAFSFATREGSLTPNFPEAVTYWTPQYAAGTVEVKDAPLVFVGYGVVAPEYGWNDYAGIDVKGKTVVILVNDPGNEDAAPDPAFFKGKAMTYYGRWTYKYEEAARQGAAAAIIVHETVPAAYGWNVVRNSHSGSKYWLENKDKNGNRVKIEGWVTLDTAKDLFKRAGLDYATLKAAANKRGFKAVEMAGETLSVHAVSHISHVKTRNVVGVIPGKKAPGDVVMFSAHWDHLGIKPELPGTDKIYNGAVDNGYGVSMILELAEAFVHDGKPERSIGFAFWTMEEQGLLGSEYFAEHPVWPLRHIVGVVNLDGGIAGGRARDMSLSGSGQSELEDVLADALKTQNRVISPDSEPEKGGFFRSDHFSLARAGVPAITPGGGEDLIDGGKARAKALGDDYLAHHYHQPSDEFDPKWDFSGMSADVEILHTLGDTLANSDKWPNWHADSEFRTARDKVMKAK</sequence>
<keyword evidence="6" id="KW-0862">Zinc</keyword>
<dbReference type="InterPro" id="IPR045175">
    <property type="entry name" value="M28_fam"/>
</dbReference>
<evidence type="ECO:0000313" key="10">
    <source>
        <dbReference type="Proteomes" id="UP001499951"/>
    </source>
</evidence>
<evidence type="ECO:0000259" key="8">
    <source>
        <dbReference type="Pfam" id="PF04389"/>
    </source>
</evidence>
<evidence type="ECO:0000256" key="4">
    <source>
        <dbReference type="ARBA" id="ARBA00022729"/>
    </source>
</evidence>
<evidence type="ECO:0000256" key="2">
    <source>
        <dbReference type="ARBA" id="ARBA00022670"/>
    </source>
</evidence>
<reference evidence="9 10" key="1">
    <citation type="journal article" date="2019" name="Int. J. Syst. Evol. Microbiol.">
        <title>The Global Catalogue of Microorganisms (GCM) 10K type strain sequencing project: providing services to taxonomists for standard genome sequencing and annotation.</title>
        <authorList>
            <consortium name="The Broad Institute Genomics Platform"/>
            <consortium name="The Broad Institute Genome Sequencing Center for Infectious Disease"/>
            <person name="Wu L."/>
            <person name="Ma J."/>
        </authorList>
    </citation>
    <scope>NUCLEOTIDE SEQUENCE [LARGE SCALE GENOMIC DNA]</scope>
    <source>
        <strain evidence="9 10">JCM 15089</strain>
    </source>
</reference>
<evidence type="ECO:0000256" key="6">
    <source>
        <dbReference type="ARBA" id="ARBA00022833"/>
    </source>
</evidence>
<organism evidence="9 10">
    <name type="scientific">Rhizomicrobium electricum</name>
    <dbReference type="NCBI Taxonomy" id="480070"/>
    <lineage>
        <taxon>Bacteria</taxon>
        <taxon>Pseudomonadati</taxon>
        <taxon>Pseudomonadota</taxon>
        <taxon>Alphaproteobacteria</taxon>
        <taxon>Micropepsales</taxon>
        <taxon>Micropepsaceae</taxon>
        <taxon>Rhizomicrobium</taxon>
    </lineage>
</organism>
<dbReference type="InterPro" id="IPR046450">
    <property type="entry name" value="PA_dom_sf"/>
</dbReference>
<protein>
    <submittedName>
        <fullName evidence="9">M28 family metallopeptidase</fullName>
    </submittedName>
</protein>
<keyword evidence="5" id="KW-0378">Hydrolase</keyword>
<evidence type="ECO:0000256" key="3">
    <source>
        <dbReference type="ARBA" id="ARBA00022723"/>
    </source>
</evidence>
<proteinExistence type="predicted"/>
<dbReference type="Proteomes" id="UP001499951">
    <property type="component" value="Unassembled WGS sequence"/>
</dbReference>
<dbReference type="PANTHER" id="PTHR12147:SF56">
    <property type="entry name" value="AMINOPEPTIDASE YDR415C-RELATED"/>
    <property type="match status" value="1"/>
</dbReference>
<dbReference type="SUPFAM" id="SSF53187">
    <property type="entry name" value="Zn-dependent exopeptidases"/>
    <property type="match status" value="1"/>
</dbReference>
<feature type="chain" id="PRO_5046261555" evidence="7">
    <location>
        <begin position="23"/>
        <end position="557"/>
    </location>
</feature>